<protein>
    <submittedName>
        <fullName evidence="4">PH domain-containing protein</fullName>
    </submittedName>
</protein>
<keyword evidence="2" id="KW-1133">Transmembrane helix</keyword>
<feature type="region of interest" description="Disordered" evidence="1">
    <location>
        <begin position="165"/>
        <end position="196"/>
    </location>
</feature>
<dbReference type="RefSeq" id="WP_244805105.1">
    <property type="nucleotide sequence ID" value="NZ_JALIEA010000017.1"/>
</dbReference>
<reference evidence="4" key="1">
    <citation type="submission" date="2022-04" db="EMBL/GenBank/DDBJ databases">
        <title>Corynebacterium kalidii LD5P10.</title>
        <authorList>
            <person name="Sun J.Q."/>
        </authorList>
    </citation>
    <scope>NUCLEOTIDE SEQUENCE</scope>
    <source>
        <strain evidence="4">LD5P10</strain>
    </source>
</reference>
<dbReference type="EMBL" id="JALIEA010000017">
    <property type="protein sequence ID" value="MCJ7859384.1"/>
    <property type="molecule type" value="Genomic_DNA"/>
</dbReference>
<evidence type="ECO:0000259" key="3">
    <source>
        <dbReference type="Pfam" id="PF10756"/>
    </source>
</evidence>
<feature type="transmembrane region" description="Helical" evidence="2">
    <location>
        <begin position="18"/>
        <end position="36"/>
    </location>
</feature>
<dbReference type="Proteomes" id="UP001139207">
    <property type="component" value="Unassembled WGS sequence"/>
</dbReference>
<comment type="caution">
    <text evidence="4">The sequence shown here is derived from an EMBL/GenBank/DDBJ whole genome shotgun (WGS) entry which is preliminary data.</text>
</comment>
<gene>
    <name evidence="4" type="ORF">MUN33_11785</name>
</gene>
<dbReference type="InterPro" id="IPR019692">
    <property type="entry name" value="CFP-6_PH"/>
</dbReference>
<evidence type="ECO:0000313" key="4">
    <source>
        <dbReference type="EMBL" id="MCJ7859384.1"/>
    </source>
</evidence>
<dbReference type="AlphaFoldDB" id="A0A9X1WHT6"/>
<organism evidence="4 5">
    <name type="scientific">Corynebacterium kalidii</name>
    <dbReference type="NCBI Taxonomy" id="2931982"/>
    <lineage>
        <taxon>Bacteria</taxon>
        <taxon>Bacillati</taxon>
        <taxon>Actinomycetota</taxon>
        <taxon>Actinomycetes</taxon>
        <taxon>Mycobacteriales</taxon>
        <taxon>Corynebacteriaceae</taxon>
        <taxon>Corynebacterium</taxon>
    </lineage>
</organism>
<accession>A0A9X1WHT6</accession>
<feature type="domain" description="Low molecular weight protein antigen 6 PH" evidence="3">
    <location>
        <begin position="57"/>
        <end position="128"/>
    </location>
</feature>
<evidence type="ECO:0000256" key="2">
    <source>
        <dbReference type="SAM" id="Phobius"/>
    </source>
</evidence>
<keyword evidence="2" id="KW-0472">Membrane</keyword>
<keyword evidence="2" id="KW-0812">Transmembrane</keyword>
<feature type="compositionally biased region" description="Basic and acidic residues" evidence="1">
    <location>
        <begin position="165"/>
        <end position="188"/>
    </location>
</feature>
<proteinExistence type="predicted"/>
<dbReference type="Pfam" id="PF10756">
    <property type="entry name" value="bPH_6"/>
    <property type="match status" value="1"/>
</dbReference>
<sequence length="196" mass="21645">MSAVESPKLPYRVRTDQAHLIAGVLMVAMSFIGVAYAPKILFWLPLLPILFIVGVLRTRTEFTERGITARYLLRPTKSLAWDDFQALRFTRGGKALAVGADDTTFLLPGVSFNSLVTLAEVTGGRIPDPVTPSLSAIDEKVRVVERDSGLAVLMDDDEYSEYEAARRASHMAREELERRRAANADRESTSSPSDDS</sequence>
<evidence type="ECO:0000313" key="5">
    <source>
        <dbReference type="Proteomes" id="UP001139207"/>
    </source>
</evidence>
<evidence type="ECO:0000256" key="1">
    <source>
        <dbReference type="SAM" id="MobiDB-lite"/>
    </source>
</evidence>
<name>A0A9X1WHT6_9CORY</name>
<keyword evidence="5" id="KW-1185">Reference proteome</keyword>